<sequence>MSSEVQHRVRVGRAYDARVRGDGVRVLVDRLWPRGLSKGAADFDEWQKAVAPSTALRQWYGHDPVLFEEFSARYRVELEDPDRARILSHLRALARHGNVTVLTASKAADISEAAVLVGILRAPV</sequence>
<dbReference type="InterPro" id="IPR052552">
    <property type="entry name" value="YeaO-like"/>
</dbReference>
<name>A0A4T2BGK2_9MICO</name>
<dbReference type="PANTHER" id="PTHR36849">
    <property type="entry name" value="CYTOPLASMIC PROTEIN-RELATED"/>
    <property type="match status" value="1"/>
</dbReference>
<keyword evidence="2" id="KW-1185">Reference proteome</keyword>
<proteinExistence type="predicted"/>
<dbReference type="AlphaFoldDB" id="A0A4T2BGK2"/>
<protein>
    <submittedName>
        <fullName evidence="1">DUF488 family protein</fullName>
    </submittedName>
</protein>
<comment type="caution">
    <text evidence="1">The sequence shown here is derived from an EMBL/GenBank/DDBJ whole genome shotgun (WGS) entry which is preliminary data.</text>
</comment>
<dbReference type="PANTHER" id="PTHR36849:SF1">
    <property type="entry name" value="CYTOPLASMIC PROTEIN"/>
    <property type="match status" value="1"/>
</dbReference>
<dbReference type="RefSeq" id="WP_136643524.1">
    <property type="nucleotide sequence ID" value="NZ_QYRT01000051.1"/>
</dbReference>
<dbReference type="Pfam" id="PF22752">
    <property type="entry name" value="DUF488-N3i"/>
    <property type="match status" value="1"/>
</dbReference>
<dbReference type="Proteomes" id="UP000306192">
    <property type="component" value="Unassembled WGS sequence"/>
</dbReference>
<evidence type="ECO:0000313" key="2">
    <source>
        <dbReference type="Proteomes" id="UP000306192"/>
    </source>
</evidence>
<gene>
    <name evidence="1" type="ORF">D4765_17125</name>
</gene>
<dbReference type="OrthoDB" id="9790745at2"/>
<organism evidence="1 2">
    <name type="scientific">Subtercola vilae</name>
    <dbReference type="NCBI Taxonomy" id="2056433"/>
    <lineage>
        <taxon>Bacteria</taxon>
        <taxon>Bacillati</taxon>
        <taxon>Actinomycetota</taxon>
        <taxon>Actinomycetes</taxon>
        <taxon>Micrococcales</taxon>
        <taxon>Microbacteriaceae</taxon>
        <taxon>Subtercola</taxon>
    </lineage>
</organism>
<dbReference type="EMBL" id="QYRT01000051">
    <property type="protein sequence ID" value="TIH30465.1"/>
    <property type="molecule type" value="Genomic_DNA"/>
</dbReference>
<reference evidence="1 2" key="1">
    <citation type="journal article" date="2019" name="Microorganisms">
        <title>Systematic Affiliation and Genome Analysis of Subtercola vilae DB165(T) with Particular Emphasis on Cold Adaptation of an Isolate from a High-Altitude Cold Volcano Lake.</title>
        <authorList>
            <person name="Villalobos A.S."/>
            <person name="Wiese J."/>
            <person name="Imhoff J.F."/>
            <person name="Dorador C."/>
            <person name="Keller A."/>
            <person name="Hentschel U."/>
        </authorList>
    </citation>
    <scope>NUCLEOTIDE SEQUENCE [LARGE SCALE GENOMIC DNA]</scope>
    <source>
        <strain evidence="1 2">DB165</strain>
    </source>
</reference>
<evidence type="ECO:0000313" key="1">
    <source>
        <dbReference type="EMBL" id="TIH30465.1"/>
    </source>
</evidence>
<accession>A0A4T2BGK2</accession>